<dbReference type="Proteomes" id="UP000279833">
    <property type="component" value="Unassembled WGS sequence"/>
</dbReference>
<gene>
    <name evidence="1" type="ORF">SCUD_LOCUS5392</name>
</gene>
<keyword evidence="2" id="KW-1185">Reference proteome</keyword>
<evidence type="ECO:0000313" key="3">
    <source>
        <dbReference type="WBParaSite" id="SCUD_0000539201-mRNA-1"/>
    </source>
</evidence>
<reference evidence="3" key="1">
    <citation type="submission" date="2016-06" db="UniProtKB">
        <authorList>
            <consortium name="WormBaseParasite"/>
        </authorList>
    </citation>
    <scope>IDENTIFICATION</scope>
</reference>
<dbReference type="EMBL" id="UZAK01008742">
    <property type="protein sequence ID" value="VDO95358.1"/>
    <property type="molecule type" value="Genomic_DNA"/>
</dbReference>
<dbReference type="AlphaFoldDB" id="A0A183JRQ3"/>
<reference evidence="1 2" key="2">
    <citation type="submission" date="2018-11" db="EMBL/GenBank/DDBJ databases">
        <authorList>
            <consortium name="Pathogen Informatics"/>
        </authorList>
    </citation>
    <scope>NUCLEOTIDE SEQUENCE [LARGE SCALE GENOMIC DNA]</scope>
    <source>
        <strain evidence="1">Dakar</strain>
        <strain evidence="2">Dakar, Senegal</strain>
    </source>
</reference>
<sequence length="42" mass="5245">MDKNYRRLYSLQLSKVRIPLNGLQRNRFHSLFWDFSLMMKLK</sequence>
<proteinExistence type="predicted"/>
<name>A0A183JRQ3_9TREM</name>
<accession>A0A183JRQ3</accession>
<protein>
    <submittedName>
        <fullName evidence="1 3">Uncharacterized protein</fullName>
    </submittedName>
</protein>
<dbReference type="WBParaSite" id="SCUD_0000539201-mRNA-1">
    <property type="protein sequence ID" value="SCUD_0000539201-mRNA-1"/>
    <property type="gene ID" value="SCUD_0000539201"/>
</dbReference>
<evidence type="ECO:0000313" key="1">
    <source>
        <dbReference type="EMBL" id="VDO95358.1"/>
    </source>
</evidence>
<organism evidence="3">
    <name type="scientific">Schistosoma curassoni</name>
    <dbReference type="NCBI Taxonomy" id="6186"/>
    <lineage>
        <taxon>Eukaryota</taxon>
        <taxon>Metazoa</taxon>
        <taxon>Spiralia</taxon>
        <taxon>Lophotrochozoa</taxon>
        <taxon>Platyhelminthes</taxon>
        <taxon>Trematoda</taxon>
        <taxon>Digenea</taxon>
        <taxon>Strigeidida</taxon>
        <taxon>Schistosomatoidea</taxon>
        <taxon>Schistosomatidae</taxon>
        <taxon>Schistosoma</taxon>
    </lineage>
</organism>
<evidence type="ECO:0000313" key="2">
    <source>
        <dbReference type="Proteomes" id="UP000279833"/>
    </source>
</evidence>